<sequence length="70" mass="7613">MSDLHAQMIAAHEAHDQAALVWLYTQAANTANDPDAACFFLTHAYVFALEAGAHETQTLHARLVAHGREA</sequence>
<dbReference type="EMBL" id="FOVP01000007">
    <property type="protein sequence ID" value="SFN71131.1"/>
    <property type="molecule type" value="Genomic_DNA"/>
</dbReference>
<keyword evidence="2" id="KW-1185">Reference proteome</keyword>
<name>A0A1I5B9A3_9RHOB</name>
<gene>
    <name evidence="1" type="ORF">SAMN04487859_107128</name>
</gene>
<dbReference type="OrthoDB" id="7864216at2"/>
<evidence type="ECO:0000313" key="2">
    <source>
        <dbReference type="Proteomes" id="UP000198599"/>
    </source>
</evidence>
<protein>
    <submittedName>
        <fullName evidence="1">Uncharacterized protein</fullName>
    </submittedName>
</protein>
<accession>A0A1I5B9A3</accession>
<dbReference type="RefSeq" id="WP_092836708.1">
    <property type="nucleotide sequence ID" value="NZ_FOVP01000007.1"/>
</dbReference>
<dbReference type="Proteomes" id="UP000198599">
    <property type="component" value="Unassembled WGS sequence"/>
</dbReference>
<evidence type="ECO:0000313" key="1">
    <source>
        <dbReference type="EMBL" id="SFN71131.1"/>
    </source>
</evidence>
<proteinExistence type="predicted"/>
<organism evidence="1 2">
    <name type="scientific">Roseovarius lutimaris</name>
    <dbReference type="NCBI Taxonomy" id="1005928"/>
    <lineage>
        <taxon>Bacteria</taxon>
        <taxon>Pseudomonadati</taxon>
        <taxon>Pseudomonadota</taxon>
        <taxon>Alphaproteobacteria</taxon>
        <taxon>Rhodobacterales</taxon>
        <taxon>Roseobacteraceae</taxon>
        <taxon>Roseovarius</taxon>
    </lineage>
</organism>
<reference evidence="2" key="1">
    <citation type="submission" date="2016-10" db="EMBL/GenBank/DDBJ databases">
        <authorList>
            <person name="Varghese N."/>
            <person name="Submissions S."/>
        </authorList>
    </citation>
    <scope>NUCLEOTIDE SEQUENCE [LARGE SCALE GENOMIC DNA]</scope>
    <source>
        <strain evidence="2">DSM 28463</strain>
    </source>
</reference>
<dbReference type="STRING" id="1005928.SAMN04487859_107128"/>
<dbReference type="AlphaFoldDB" id="A0A1I5B9A3"/>